<feature type="compositionally biased region" description="Basic and acidic residues" evidence="1">
    <location>
        <begin position="1205"/>
        <end position="1218"/>
    </location>
</feature>
<feature type="compositionally biased region" description="Basic and acidic residues" evidence="1">
    <location>
        <begin position="877"/>
        <end position="902"/>
    </location>
</feature>
<sequence>MSSSPTNMLVITTSNSSTGRGPASNNNNNNNVTTADCKSKMQAEQITEELANLRRKQLTKQLSKEITSSPDSNVKIVGSDLTAFFLEQRKTKREWNLQRLESLAMLRRYKDATTRAASARSGGGKPVLQTTTCYATMEELLVFCQSLDDFGQKLQAEQQQGTLSLSSLGSATSDEEVMRQETTPSSPLVHSSAGQLYEMQFEMEKRRKVALLVPLPADDDDGDIMNDDESSSPYMPSDLCADFVISASNSSRALEALPGEQALSMEQKYSTLMTDEVHDLDSHAISIDESDDSDADHSNSLNSSIPTRMSRSVSSSMDIDDYDAIEEQLNRQKIQQAAVRRLQNLTTGGVVVDDDESQPDEEEDVEDQTSPMSIERKFDHIMTDEVHELDSKHSSDIEEDEDSKHSSDIVEDDDNVEDEEGLVHDTEQEKEDVAMKEDTSSSSDRMPVDSDESSQATSPSVESKASSSHKTDHDGLSMVSGTTHPEVRKALELVADDASASIKTGTSSVVRHALELTGPGQDHVRKAMALVGDKDDGLSLTSTQRERTVEGALALLPEDSSISSRGYPTDEKDDDDDEDFDVKIDMGFLMSAGTGTSAQESESSNPPPQKPGCDSDESQYKKATLVIGQWASKDEEDASKKSKSSLDASTDYFSAVEGSDSQSSSEPIPPHIKEVSSSCELKIQSTLTDSLMEELGKASFPDEEARTEEEETSTTPTPDDKGVPSVVQEEIGSVVEGPTTGSAPSTLEMNDVHAISETSEPDKVVGEDSVRTSGDALPKVLPTDTEGFREVSNQKPVATSLDDLDVVLDDLDVVGVVSTKDEGLLATELLGGIVNFVSKERASVGNLQQSGEAVSIEQPMARSLDDFEVVGVVSTKEERRVGEDTDDHALPPEDPLESHPDVDQTTTMEETMMEGSPSDDAALFGVVSAKSEPTPIAGGLDEIVGVISNDEVEVIAGEMPEENEVVGTVSTHEESVSANSLSQQKPTVLEVAELSVGTPDETVLADKETSQNLSVAAAEEDVSQDKFFDTFEEQPMPTDGPTCDLNEQPEEVDTTPEERTAIQPSETTSTPRKQADTRRSVPSRRSKKGSSIPRPSRPGIKSAQRPTELAASGFVTPRRTTPRARDWPAMNHIPQSPMSASPEDLFVPTDDEETMGFVTYKGVEKRRQCDIPISEPGADAPCDNAGTGEASLELHSHSRPGRSSPDTHRDRYEIHLETEQETSLEMKVGCDQGTEEAAGQPDIESSASPLSDEKRLFDGENVSKDDSVFEQSEKKNSSSSGLGEDPSTSVPREADDATAPAAGKSESKGEPKLVEQISGLFPSPHVSFDSSTDGFELQPSSKTERDISDTCESKSGDSSESPTPADVDDHWIGKKVSCDSSCSSPTKARLAPRGFQDANPPSPARTARTLESENGIPPVPARYGPKDSEQQPTCGDCGCDFLGMGWYVNYFKTTTAAGEADQG</sequence>
<feature type="compositionally biased region" description="Polar residues" evidence="1">
    <location>
        <begin position="675"/>
        <end position="689"/>
    </location>
</feature>
<feature type="region of interest" description="Disordered" evidence="1">
    <location>
        <begin position="758"/>
        <end position="782"/>
    </location>
</feature>
<gene>
    <name evidence="2" type="ORF">GOCE00092_LOCUS8748</name>
</gene>
<feature type="compositionally biased region" description="Basic and acidic residues" evidence="1">
    <location>
        <begin position="374"/>
        <end position="408"/>
    </location>
</feature>
<feature type="compositionally biased region" description="Low complexity" evidence="1">
    <location>
        <begin position="161"/>
        <end position="172"/>
    </location>
</feature>
<feature type="compositionally biased region" description="Acidic residues" evidence="1">
    <location>
        <begin position="352"/>
        <end position="367"/>
    </location>
</feature>
<feature type="compositionally biased region" description="Basic and acidic residues" evidence="1">
    <location>
        <begin position="1251"/>
        <end position="1276"/>
    </location>
</feature>
<feature type="compositionally biased region" description="Polar residues" evidence="1">
    <location>
        <begin position="453"/>
        <end position="468"/>
    </location>
</feature>
<feature type="compositionally biased region" description="Acidic residues" evidence="1">
    <location>
        <begin position="571"/>
        <end position="580"/>
    </location>
</feature>
<feature type="compositionally biased region" description="Polar residues" evidence="1">
    <location>
        <begin position="1328"/>
        <end position="1341"/>
    </location>
</feature>
<feature type="compositionally biased region" description="Polar residues" evidence="1">
    <location>
        <begin position="1277"/>
        <end position="1290"/>
    </location>
</feature>
<accession>A0A7S1UVI2</accession>
<dbReference type="EMBL" id="HBGK01017419">
    <property type="protein sequence ID" value="CAD9279838.1"/>
    <property type="molecule type" value="Transcribed_RNA"/>
</dbReference>
<feature type="region of interest" description="Disordered" evidence="1">
    <location>
        <begin position="1"/>
        <end position="34"/>
    </location>
</feature>
<feature type="region of interest" description="Disordered" evidence="1">
    <location>
        <begin position="877"/>
        <end position="903"/>
    </location>
</feature>
<feature type="compositionally biased region" description="Polar residues" evidence="1">
    <location>
        <begin position="1"/>
        <end position="19"/>
    </location>
</feature>
<evidence type="ECO:0000256" key="1">
    <source>
        <dbReference type="SAM" id="MobiDB-lite"/>
    </source>
</evidence>
<evidence type="ECO:0000313" key="2">
    <source>
        <dbReference type="EMBL" id="CAD9279838.1"/>
    </source>
</evidence>
<feature type="compositionally biased region" description="Polar residues" evidence="1">
    <location>
        <begin position="180"/>
        <end position="189"/>
    </location>
</feature>
<feature type="region of interest" description="Disordered" evidence="1">
    <location>
        <begin position="288"/>
        <end position="316"/>
    </location>
</feature>
<feature type="region of interest" description="Disordered" evidence="1">
    <location>
        <begin position="349"/>
        <end position="484"/>
    </location>
</feature>
<feature type="compositionally biased region" description="Polar residues" evidence="1">
    <location>
        <begin position="593"/>
        <end position="604"/>
    </location>
</feature>
<name>A0A7S1UVI2_9STRA</name>
<feature type="region of interest" description="Disordered" evidence="1">
    <location>
        <begin position="551"/>
        <end position="725"/>
    </location>
</feature>
<protein>
    <submittedName>
        <fullName evidence="2">Uncharacterized protein</fullName>
    </submittedName>
</protein>
<feature type="compositionally biased region" description="Polar residues" evidence="1">
    <location>
        <begin position="1062"/>
        <end position="1072"/>
    </location>
</feature>
<feature type="compositionally biased region" description="Basic and acidic residues" evidence="1">
    <location>
        <begin position="760"/>
        <end position="770"/>
    </location>
</feature>
<feature type="compositionally biased region" description="Basic and acidic residues" evidence="1">
    <location>
        <begin position="1342"/>
        <end position="1357"/>
    </location>
</feature>
<feature type="region of interest" description="Disordered" evidence="1">
    <location>
        <begin position="1172"/>
        <end position="1431"/>
    </location>
</feature>
<organism evidence="2">
    <name type="scientific">Grammatophora oceanica</name>
    <dbReference type="NCBI Taxonomy" id="210454"/>
    <lineage>
        <taxon>Eukaryota</taxon>
        <taxon>Sar</taxon>
        <taxon>Stramenopiles</taxon>
        <taxon>Ochrophyta</taxon>
        <taxon>Bacillariophyta</taxon>
        <taxon>Fragilariophyceae</taxon>
        <taxon>Fragilariophycidae</taxon>
        <taxon>Rhabdonematales</taxon>
        <taxon>Grammatophoraceae</taxon>
        <taxon>Grammatophora</taxon>
    </lineage>
</organism>
<feature type="compositionally biased region" description="Polar residues" evidence="1">
    <location>
        <begin position="305"/>
        <end position="316"/>
    </location>
</feature>
<feature type="region of interest" description="Disordered" evidence="1">
    <location>
        <begin position="998"/>
        <end position="1148"/>
    </location>
</feature>
<feature type="region of interest" description="Disordered" evidence="1">
    <location>
        <begin position="161"/>
        <end position="189"/>
    </location>
</feature>
<feature type="compositionally biased region" description="Basic and acidic residues" evidence="1">
    <location>
        <begin position="421"/>
        <end position="439"/>
    </location>
</feature>
<feature type="compositionally biased region" description="Acidic residues" evidence="1">
    <location>
        <begin position="409"/>
        <end position="420"/>
    </location>
</feature>
<reference evidence="2" key="1">
    <citation type="submission" date="2021-01" db="EMBL/GenBank/DDBJ databases">
        <authorList>
            <person name="Corre E."/>
            <person name="Pelletier E."/>
            <person name="Niang G."/>
            <person name="Scheremetjew M."/>
            <person name="Finn R."/>
            <person name="Kale V."/>
            <person name="Holt S."/>
            <person name="Cochrane G."/>
            <person name="Meng A."/>
            <person name="Brown T."/>
            <person name="Cohen L."/>
        </authorList>
    </citation>
    <scope>NUCLEOTIDE SEQUENCE</scope>
    <source>
        <strain evidence="2">CCMP 410</strain>
    </source>
</reference>
<proteinExistence type="predicted"/>
<feature type="compositionally biased region" description="Acidic residues" evidence="1">
    <location>
        <begin position="701"/>
        <end position="712"/>
    </location>
</feature>